<evidence type="ECO:0000313" key="1">
    <source>
        <dbReference type="EMBL" id="GBP11057.1"/>
    </source>
</evidence>
<sequence>MFSKTLTFSIDPIRVQSPSCRITNERKTSAQAVGQGLVNAPTRTRSQQDRGAAVDHLCTFGWNNISPVYCLYILRRFPPQCECSVRYHTRYRVDQINLTPKVFYKRLFNNGVSRTITPVKTRWDLGRGTRTRTPGQQTTRRVRAGFGHLLAAPAFASVCCTFKVDLDLMMAEKSRNTLKYRRHG</sequence>
<dbReference type="EMBL" id="BGZK01000044">
    <property type="protein sequence ID" value="GBP11057.1"/>
    <property type="molecule type" value="Genomic_DNA"/>
</dbReference>
<dbReference type="Proteomes" id="UP000299102">
    <property type="component" value="Unassembled WGS sequence"/>
</dbReference>
<protein>
    <submittedName>
        <fullName evidence="1">Uncharacterized protein</fullName>
    </submittedName>
</protein>
<reference evidence="1 2" key="1">
    <citation type="journal article" date="2019" name="Commun. Biol.">
        <title>The bagworm genome reveals a unique fibroin gene that provides high tensile strength.</title>
        <authorList>
            <person name="Kono N."/>
            <person name="Nakamura H."/>
            <person name="Ohtoshi R."/>
            <person name="Tomita M."/>
            <person name="Numata K."/>
            <person name="Arakawa K."/>
        </authorList>
    </citation>
    <scope>NUCLEOTIDE SEQUENCE [LARGE SCALE GENOMIC DNA]</scope>
</reference>
<dbReference type="AlphaFoldDB" id="A0A4C1TCB3"/>
<name>A0A4C1TCB3_EUMVA</name>
<gene>
    <name evidence="1" type="ORF">EVAR_79732_1</name>
</gene>
<evidence type="ECO:0000313" key="2">
    <source>
        <dbReference type="Proteomes" id="UP000299102"/>
    </source>
</evidence>
<proteinExistence type="predicted"/>
<organism evidence="1 2">
    <name type="scientific">Eumeta variegata</name>
    <name type="common">Bagworm moth</name>
    <name type="synonym">Eumeta japonica</name>
    <dbReference type="NCBI Taxonomy" id="151549"/>
    <lineage>
        <taxon>Eukaryota</taxon>
        <taxon>Metazoa</taxon>
        <taxon>Ecdysozoa</taxon>
        <taxon>Arthropoda</taxon>
        <taxon>Hexapoda</taxon>
        <taxon>Insecta</taxon>
        <taxon>Pterygota</taxon>
        <taxon>Neoptera</taxon>
        <taxon>Endopterygota</taxon>
        <taxon>Lepidoptera</taxon>
        <taxon>Glossata</taxon>
        <taxon>Ditrysia</taxon>
        <taxon>Tineoidea</taxon>
        <taxon>Psychidae</taxon>
        <taxon>Oiketicinae</taxon>
        <taxon>Eumeta</taxon>
    </lineage>
</organism>
<keyword evidence="2" id="KW-1185">Reference proteome</keyword>
<accession>A0A4C1TCB3</accession>
<comment type="caution">
    <text evidence="1">The sequence shown here is derived from an EMBL/GenBank/DDBJ whole genome shotgun (WGS) entry which is preliminary data.</text>
</comment>